<reference evidence="2" key="1">
    <citation type="journal article" date="2022" name="New Phytol.">
        <title>Evolutionary transition to the ectomycorrhizal habit in the genomes of a hyperdiverse lineage of mushroom-forming fungi.</title>
        <authorList>
            <person name="Looney B."/>
            <person name="Miyauchi S."/>
            <person name="Morin E."/>
            <person name="Drula E."/>
            <person name="Courty P.E."/>
            <person name="Kohler A."/>
            <person name="Kuo A."/>
            <person name="LaButti K."/>
            <person name="Pangilinan J."/>
            <person name="Lipzen A."/>
            <person name="Riley R."/>
            <person name="Andreopoulos W."/>
            <person name="He G."/>
            <person name="Johnson J."/>
            <person name="Nolan M."/>
            <person name="Tritt A."/>
            <person name="Barry K.W."/>
            <person name="Grigoriev I.V."/>
            <person name="Nagy L.G."/>
            <person name="Hibbett D."/>
            <person name="Henrissat B."/>
            <person name="Matheny P.B."/>
            <person name="Labbe J."/>
            <person name="Martin F.M."/>
        </authorList>
    </citation>
    <scope>NUCLEOTIDE SEQUENCE</scope>
    <source>
        <strain evidence="2">BPL690</strain>
    </source>
</reference>
<dbReference type="AlphaFoldDB" id="A0AAD4MGD7"/>
<sequence length="619" mass="68981">MPLPIVKCAGYVNSIPSGTPSYQVTGKKDTTLISTYGSLALRSQFRGEGRVQVELPPGLPITFNGLFPITAFLHNFGSPIDPDSKGVENVDRCERADGRLNYKIIHGIKYDAYPRNEVPYSMLYDSITPENDFHSYELMQKLTDNNSPSFIRNPISIPVRNALDLGCGDGHWVAHAAQAWGTHGTMITGIDIPLPAKDVRMILPEPGAENTKLLLHNFITEELPFPDNSFDYVRLNDVVAAIPRGRWDFVLSEVHRVLSPGGRFELIHDQLCFPSVLPEIPISCTIAPSSLEPDWDLSYVHEAADGKDAVNCEDSPPYRKSPYEDWEFEMRNCRELETLYLEMLAERYGIHPHPHDILVDIIKRQFSGEGSIKATKVYVCLPSQDFMARSHAGASESSVTKKREIGISISIDWGHEQPSKADVRPLAAPPCPAEFVSLTNLPPVLSKKAASVMGVMQLSPTGTPYQPPGVIVVCTSSEGLRYPMTFLPVPPAELDMHSNKHVHSVLSAKLALEAYIEELRENGKPSMSREALGDALWQYGLFRRKRFNWPEMDAFADETESRESEGDCVLDEQKHHFTLSDIQTVDGLTPIRVFEIFEVVKPTRVGNHTKCSDSTLSVI</sequence>
<evidence type="ECO:0000259" key="1">
    <source>
        <dbReference type="Pfam" id="PF13649"/>
    </source>
</evidence>
<dbReference type="Pfam" id="PF13649">
    <property type="entry name" value="Methyltransf_25"/>
    <property type="match status" value="1"/>
</dbReference>
<dbReference type="InterPro" id="IPR029063">
    <property type="entry name" value="SAM-dependent_MTases_sf"/>
</dbReference>
<dbReference type="CDD" id="cd02440">
    <property type="entry name" value="AdoMet_MTases"/>
    <property type="match status" value="1"/>
</dbReference>
<dbReference type="Gene3D" id="3.40.50.150">
    <property type="entry name" value="Vaccinia Virus protein VP39"/>
    <property type="match status" value="1"/>
</dbReference>
<dbReference type="Proteomes" id="UP001203297">
    <property type="component" value="Unassembled WGS sequence"/>
</dbReference>
<dbReference type="PANTHER" id="PTHR43591:SF105">
    <property type="entry name" value="METHYLTRANSFERASE DOMAIN-CONTAINING PROTEIN-RELATED"/>
    <property type="match status" value="1"/>
</dbReference>
<name>A0AAD4MGD7_9AGAM</name>
<evidence type="ECO:0000313" key="3">
    <source>
        <dbReference type="Proteomes" id="UP001203297"/>
    </source>
</evidence>
<feature type="domain" description="Methyltransferase" evidence="1">
    <location>
        <begin position="163"/>
        <end position="262"/>
    </location>
</feature>
<dbReference type="SUPFAM" id="SSF53335">
    <property type="entry name" value="S-adenosyl-L-methionine-dependent methyltransferases"/>
    <property type="match status" value="1"/>
</dbReference>
<evidence type="ECO:0000313" key="2">
    <source>
        <dbReference type="EMBL" id="KAI0308107.1"/>
    </source>
</evidence>
<dbReference type="InterPro" id="IPR041698">
    <property type="entry name" value="Methyltransf_25"/>
</dbReference>
<gene>
    <name evidence="2" type="ORF">B0F90DRAFT_1813428</name>
</gene>
<keyword evidence="3" id="KW-1185">Reference proteome</keyword>
<dbReference type="GO" id="GO:0008168">
    <property type="term" value="F:methyltransferase activity"/>
    <property type="evidence" value="ECO:0007669"/>
    <property type="project" value="TreeGrafter"/>
</dbReference>
<dbReference type="PANTHER" id="PTHR43591">
    <property type="entry name" value="METHYLTRANSFERASE"/>
    <property type="match status" value="1"/>
</dbReference>
<proteinExistence type="predicted"/>
<comment type="caution">
    <text evidence="2">The sequence shown here is derived from an EMBL/GenBank/DDBJ whole genome shotgun (WGS) entry which is preliminary data.</text>
</comment>
<dbReference type="EMBL" id="WTXG01000001">
    <property type="protein sequence ID" value="KAI0308107.1"/>
    <property type="molecule type" value="Genomic_DNA"/>
</dbReference>
<organism evidence="2 3">
    <name type="scientific">Multifurca ochricompacta</name>
    <dbReference type="NCBI Taxonomy" id="376703"/>
    <lineage>
        <taxon>Eukaryota</taxon>
        <taxon>Fungi</taxon>
        <taxon>Dikarya</taxon>
        <taxon>Basidiomycota</taxon>
        <taxon>Agaricomycotina</taxon>
        <taxon>Agaricomycetes</taxon>
        <taxon>Russulales</taxon>
        <taxon>Russulaceae</taxon>
        <taxon>Multifurca</taxon>
    </lineage>
</organism>
<accession>A0AAD4MGD7</accession>
<protein>
    <recommendedName>
        <fullName evidence="1">Methyltransferase domain-containing protein</fullName>
    </recommendedName>
</protein>